<sequence length="34" mass="3695">MGHLLEVEDLHVEFGRGRDSASVLNGVGYHVDEG</sequence>
<reference evidence="1" key="1">
    <citation type="submission" date="2020-02" db="EMBL/GenBank/DDBJ databases">
        <authorList>
            <person name="Meier V. D."/>
        </authorList>
    </citation>
    <scope>NUCLEOTIDE SEQUENCE</scope>
    <source>
        <strain evidence="1">AVDCRST_MAG54</strain>
    </source>
</reference>
<dbReference type="EMBL" id="CADCTH010000257">
    <property type="protein sequence ID" value="CAA9250216.1"/>
    <property type="molecule type" value="Genomic_DNA"/>
</dbReference>
<protein>
    <submittedName>
        <fullName evidence="1">Uncharacterized protein</fullName>
    </submittedName>
</protein>
<gene>
    <name evidence="1" type="ORF">AVDCRST_MAG54-1944</name>
</gene>
<organism evidence="1">
    <name type="scientific">uncultured Actinomycetospora sp</name>
    <dbReference type="NCBI Taxonomy" id="1135996"/>
    <lineage>
        <taxon>Bacteria</taxon>
        <taxon>Bacillati</taxon>
        <taxon>Actinomycetota</taxon>
        <taxon>Actinomycetes</taxon>
        <taxon>Pseudonocardiales</taxon>
        <taxon>Pseudonocardiaceae</taxon>
        <taxon>Actinomycetospora</taxon>
        <taxon>environmental samples</taxon>
    </lineage>
</organism>
<evidence type="ECO:0000313" key="1">
    <source>
        <dbReference type="EMBL" id="CAA9250216.1"/>
    </source>
</evidence>
<proteinExistence type="predicted"/>
<dbReference type="AlphaFoldDB" id="A0A6J4IFD0"/>
<accession>A0A6J4IFD0</accession>
<name>A0A6J4IFD0_9PSEU</name>